<sequence length="284" mass="32807">MAADELLLLNLFDSNWFGQAKIVPTITQTPSYQLEYVDDHDDLVSFSPPTVHINVRSLSDHHLMVDTKSSFFSSSDSLSPSSVLAAPKLQTIFSGKEMKEEEKEEGNKEEAVTKSEELEEEVLPVKKEKKKVNESRLTRRRTRSKQLGETTRRKSLSDLEFEELKGFLDLGFVFTEEECKDSKLVSMIPGLQRFCKKCGTTDRSEEKDDVLHQEEDQIQSKIERRSEGISRPYLSEAWDVLDSEYQSRKRDENMMNWKIPTLVTDVDMKDQLRFWAHTVASTVR</sequence>
<gene>
    <name evidence="2" type="ORF">TIFTF001_036210</name>
    <name evidence="3" type="ORF">TIFTF001_036224</name>
</gene>
<protein>
    <submittedName>
        <fullName evidence="3">Uncharacterized protein</fullName>
    </submittedName>
</protein>
<dbReference type="AlphaFoldDB" id="A0AA88JAZ7"/>
<reference evidence="3" key="1">
    <citation type="submission" date="2023-07" db="EMBL/GenBank/DDBJ databases">
        <title>draft genome sequence of fig (Ficus carica).</title>
        <authorList>
            <person name="Takahashi T."/>
            <person name="Nishimura K."/>
        </authorList>
    </citation>
    <scope>NUCLEOTIDE SEQUENCE</scope>
</reference>
<organism evidence="3 4">
    <name type="scientific">Ficus carica</name>
    <name type="common">Common fig</name>
    <dbReference type="NCBI Taxonomy" id="3494"/>
    <lineage>
        <taxon>Eukaryota</taxon>
        <taxon>Viridiplantae</taxon>
        <taxon>Streptophyta</taxon>
        <taxon>Embryophyta</taxon>
        <taxon>Tracheophyta</taxon>
        <taxon>Spermatophyta</taxon>
        <taxon>Magnoliopsida</taxon>
        <taxon>eudicotyledons</taxon>
        <taxon>Gunneridae</taxon>
        <taxon>Pentapetalae</taxon>
        <taxon>rosids</taxon>
        <taxon>fabids</taxon>
        <taxon>Rosales</taxon>
        <taxon>Moraceae</taxon>
        <taxon>Ficeae</taxon>
        <taxon>Ficus</taxon>
    </lineage>
</organism>
<comment type="caution">
    <text evidence="3">The sequence shown here is derived from an EMBL/GenBank/DDBJ whole genome shotgun (WGS) entry which is preliminary data.</text>
</comment>
<name>A0AA88JAZ7_FICCA</name>
<evidence type="ECO:0000313" key="4">
    <source>
        <dbReference type="Proteomes" id="UP001187192"/>
    </source>
</evidence>
<proteinExistence type="predicted"/>
<dbReference type="InterPro" id="IPR012881">
    <property type="entry name" value="DUF1685"/>
</dbReference>
<accession>A0AA88JAZ7</accession>
<dbReference type="PANTHER" id="PTHR33785">
    <property type="entry name" value="OS06G0550800 PROTEIN"/>
    <property type="match status" value="1"/>
</dbReference>
<evidence type="ECO:0000313" key="2">
    <source>
        <dbReference type="EMBL" id="GMN67151.1"/>
    </source>
</evidence>
<dbReference type="EMBL" id="BTGU01000411">
    <property type="protein sequence ID" value="GMN67151.1"/>
    <property type="molecule type" value="Genomic_DNA"/>
</dbReference>
<feature type="compositionally biased region" description="Basic and acidic residues" evidence="1">
    <location>
        <begin position="97"/>
        <end position="116"/>
    </location>
</feature>
<evidence type="ECO:0000256" key="1">
    <source>
        <dbReference type="SAM" id="MobiDB-lite"/>
    </source>
</evidence>
<feature type="compositionally biased region" description="Basic and acidic residues" evidence="1">
    <location>
        <begin position="123"/>
        <end position="137"/>
    </location>
</feature>
<feature type="region of interest" description="Disordered" evidence="1">
    <location>
        <begin position="97"/>
        <end position="152"/>
    </location>
</feature>
<evidence type="ECO:0000313" key="3">
    <source>
        <dbReference type="EMBL" id="GMN67162.1"/>
    </source>
</evidence>
<dbReference type="EMBL" id="BTGU01000412">
    <property type="protein sequence ID" value="GMN67162.1"/>
    <property type="molecule type" value="Genomic_DNA"/>
</dbReference>
<dbReference type="PANTHER" id="PTHR33785:SF12">
    <property type="entry name" value="DUF1685 FAMILY PROTEIN"/>
    <property type="match status" value="1"/>
</dbReference>
<keyword evidence="4" id="KW-1185">Reference proteome</keyword>
<dbReference type="Proteomes" id="UP001187192">
    <property type="component" value="Unassembled WGS sequence"/>
</dbReference>
<dbReference type="Pfam" id="PF07939">
    <property type="entry name" value="DUF1685"/>
    <property type="match status" value="1"/>
</dbReference>